<protein>
    <submittedName>
        <fullName evidence="2">Uncharacterized protein</fullName>
    </submittedName>
</protein>
<keyword evidence="3" id="KW-1185">Reference proteome</keyword>
<sequence length="136" mass="14853">MNLMSQHIANLGKNMGIQTHGSSDTVADNIPIRPPPVKKPKLSKKRVHTTSDSESERSSYDDDQSVACSSTRKRKVAQTLSGDDTMVLIKPVTATTGTAINSDETDDILLLIATKGMTSLKNTRMTIMKMNQLVHL</sequence>
<comment type="caution">
    <text evidence="2">The sequence shown here is derived from an EMBL/GenBank/DDBJ whole genome shotgun (WGS) entry which is preliminary data.</text>
</comment>
<feature type="compositionally biased region" description="Polar residues" evidence="1">
    <location>
        <begin position="16"/>
        <end position="26"/>
    </location>
</feature>
<gene>
    <name evidence="2" type="ORF">SNE40_021035</name>
</gene>
<dbReference type="AlphaFoldDB" id="A0AAN8G1G9"/>
<dbReference type="Proteomes" id="UP001347796">
    <property type="component" value="Unassembled WGS sequence"/>
</dbReference>
<organism evidence="2 3">
    <name type="scientific">Patella caerulea</name>
    <name type="common">Rayed Mediterranean limpet</name>
    <dbReference type="NCBI Taxonomy" id="87958"/>
    <lineage>
        <taxon>Eukaryota</taxon>
        <taxon>Metazoa</taxon>
        <taxon>Spiralia</taxon>
        <taxon>Lophotrochozoa</taxon>
        <taxon>Mollusca</taxon>
        <taxon>Gastropoda</taxon>
        <taxon>Patellogastropoda</taxon>
        <taxon>Patelloidea</taxon>
        <taxon>Patellidae</taxon>
        <taxon>Patella</taxon>
    </lineage>
</organism>
<evidence type="ECO:0000256" key="1">
    <source>
        <dbReference type="SAM" id="MobiDB-lite"/>
    </source>
</evidence>
<feature type="compositionally biased region" description="Basic residues" evidence="1">
    <location>
        <begin position="36"/>
        <end position="48"/>
    </location>
</feature>
<evidence type="ECO:0000313" key="3">
    <source>
        <dbReference type="Proteomes" id="UP001347796"/>
    </source>
</evidence>
<name>A0AAN8G1G9_PATCE</name>
<feature type="compositionally biased region" description="Basic and acidic residues" evidence="1">
    <location>
        <begin position="49"/>
        <end position="60"/>
    </location>
</feature>
<evidence type="ECO:0000313" key="2">
    <source>
        <dbReference type="EMBL" id="KAK6168522.1"/>
    </source>
</evidence>
<dbReference type="EMBL" id="JAZGQO010000016">
    <property type="protein sequence ID" value="KAK6168522.1"/>
    <property type="molecule type" value="Genomic_DNA"/>
</dbReference>
<feature type="region of interest" description="Disordered" evidence="1">
    <location>
        <begin position="14"/>
        <end position="77"/>
    </location>
</feature>
<reference evidence="2 3" key="1">
    <citation type="submission" date="2024-01" db="EMBL/GenBank/DDBJ databases">
        <title>The genome of the rayed Mediterranean limpet Patella caerulea (Linnaeus, 1758).</title>
        <authorList>
            <person name="Anh-Thu Weber A."/>
            <person name="Halstead-Nussloch G."/>
        </authorList>
    </citation>
    <scope>NUCLEOTIDE SEQUENCE [LARGE SCALE GENOMIC DNA]</scope>
    <source>
        <strain evidence="2">AATW-2023a</strain>
        <tissue evidence="2">Whole specimen</tissue>
    </source>
</reference>
<accession>A0AAN8G1G9</accession>
<proteinExistence type="predicted"/>